<dbReference type="EMBL" id="BMAV01012018">
    <property type="protein sequence ID" value="GFY58341.1"/>
    <property type="molecule type" value="Genomic_DNA"/>
</dbReference>
<evidence type="ECO:0000256" key="1">
    <source>
        <dbReference type="SAM" id="MobiDB-lite"/>
    </source>
</evidence>
<name>A0A8X6XS67_9ARAC</name>
<sequence length="112" mass="13234">MCCRSTSPIVMTQKSKFVTPDVVFKILNDDCRRWPRVLPPVSMWVWLWWRTQVQDMRWRQSKTSLKMVALFRENPPVESPPSETPSERPAERPHLIDFLVNEVEVTSRIPTP</sequence>
<comment type="caution">
    <text evidence="2">The sequence shown here is derived from an EMBL/GenBank/DDBJ whole genome shotgun (WGS) entry which is preliminary data.</text>
</comment>
<dbReference type="AlphaFoldDB" id="A0A8X6XS67"/>
<evidence type="ECO:0000313" key="3">
    <source>
        <dbReference type="Proteomes" id="UP000886998"/>
    </source>
</evidence>
<gene>
    <name evidence="2" type="ORF">TNIN_245171</name>
</gene>
<accession>A0A8X6XS67</accession>
<feature type="region of interest" description="Disordered" evidence="1">
    <location>
        <begin position="74"/>
        <end position="93"/>
    </location>
</feature>
<reference evidence="2" key="1">
    <citation type="submission" date="2020-08" db="EMBL/GenBank/DDBJ databases">
        <title>Multicomponent nature underlies the extraordinary mechanical properties of spider dragline silk.</title>
        <authorList>
            <person name="Kono N."/>
            <person name="Nakamura H."/>
            <person name="Mori M."/>
            <person name="Yoshida Y."/>
            <person name="Ohtoshi R."/>
            <person name="Malay A.D."/>
            <person name="Moran D.A.P."/>
            <person name="Tomita M."/>
            <person name="Numata K."/>
            <person name="Arakawa K."/>
        </authorList>
    </citation>
    <scope>NUCLEOTIDE SEQUENCE</scope>
</reference>
<protein>
    <submittedName>
        <fullName evidence="2">Uncharacterized protein</fullName>
    </submittedName>
</protein>
<dbReference type="Proteomes" id="UP000886998">
    <property type="component" value="Unassembled WGS sequence"/>
</dbReference>
<proteinExistence type="predicted"/>
<organism evidence="2 3">
    <name type="scientific">Trichonephila inaurata madagascariensis</name>
    <dbReference type="NCBI Taxonomy" id="2747483"/>
    <lineage>
        <taxon>Eukaryota</taxon>
        <taxon>Metazoa</taxon>
        <taxon>Ecdysozoa</taxon>
        <taxon>Arthropoda</taxon>
        <taxon>Chelicerata</taxon>
        <taxon>Arachnida</taxon>
        <taxon>Araneae</taxon>
        <taxon>Araneomorphae</taxon>
        <taxon>Entelegynae</taxon>
        <taxon>Araneoidea</taxon>
        <taxon>Nephilidae</taxon>
        <taxon>Trichonephila</taxon>
        <taxon>Trichonephila inaurata</taxon>
    </lineage>
</organism>
<keyword evidence="3" id="KW-1185">Reference proteome</keyword>
<evidence type="ECO:0000313" key="2">
    <source>
        <dbReference type="EMBL" id="GFY58341.1"/>
    </source>
</evidence>